<name>A0A674MNU6_TAKRU</name>
<keyword evidence="4" id="KW-1185">Reference proteome</keyword>
<evidence type="ECO:0000313" key="4">
    <source>
        <dbReference type="Proteomes" id="UP000005226"/>
    </source>
</evidence>
<dbReference type="AlphaFoldDB" id="A0A674MNU6"/>
<evidence type="ECO:0000256" key="1">
    <source>
        <dbReference type="SAM" id="MobiDB-lite"/>
    </source>
</evidence>
<feature type="domain" description="Apoptosis regulator Bcl-2 family BH4" evidence="2">
    <location>
        <begin position="6"/>
        <end position="23"/>
    </location>
</feature>
<evidence type="ECO:0000259" key="2">
    <source>
        <dbReference type="Pfam" id="PF02180"/>
    </source>
</evidence>
<dbReference type="GO" id="GO:0042981">
    <property type="term" value="P:regulation of apoptotic process"/>
    <property type="evidence" value="ECO:0007669"/>
    <property type="project" value="InterPro"/>
</dbReference>
<dbReference type="Gene3D" id="1.10.437.10">
    <property type="entry name" value="Blc2-like"/>
    <property type="match status" value="1"/>
</dbReference>
<organism evidence="3 4">
    <name type="scientific">Takifugu rubripes</name>
    <name type="common">Japanese pufferfish</name>
    <name type="synonym">Fugu rubripes</name>
    <dbReference type="NCBI Taxonomy" id="31033"/>
    <lineage>
        <taxon>Eukaryota</taxon>
        <taxon>Metazoa</taxon>
        <taxon>Chordata</taxon>
        <taxon>Craniata</taxon>
        <taxon>Vertebrata</taxon>
        <taxon>Euteleostomi</taxon>
        <taxon>Actinopterygii</taxon>
        <taxon>Neopterygii</taxon>
        <taxon>Teleostei</taxon>
        <taxon>Neoteleostei</taxon>
        <taxon>Acanthomorphata</taxon>
        <taxon>Eupercaria</taxon>
        <taxon>Tetraodontiformes</taxon>
        <taxon>Tetradontoidea</taxon>
        <taxon>Tetraodontidae</taxon>
        <taxon>Takifugu</taxon>
    </lineage>
</organism>
<evidence type="ECO:0000313" key="3">
    <source>
        <dbReference type="Ensembl" id="ENSTRUP00000063152.1"/>
    </source>
</evidence>
<reference evidence="3" key="2">
    <citation type="submission" date="2025-08" db="UniProtKB">
        <authorList>
            <consortium name="Ensembl"/>
        </authorList>
    </citation>
    <scope>IDENTIFICATION</scope>
</reference>
<dbReference type="Proteomes" id="UP000005226">
    <property type="component" value="Chromosome 18"/>
</dbReference>
<reference evidence="3 4" key="1">
    <citation type="journal article" date="2011" name="Genome Biol. Evol.">
        <title>Integration of the genetic map and genome assembly of fugu facilitates insights into distinct features of genome evolution in teleosts and mammals.</title>
        <authorList>
            <person name="Kai W."/>
            <person name="Kikuchi K."/>
            <person name="Tohari S."/>
            <person name="Chew A.K."/>
            <person name="Tay A."/>
            <person name="Fujiwara A."/>
            <person name="Hosoya S."/>
            <person name="Suetake H."/>
            <person name="Naruse K."/>
            <person name="Brenner S."/>
            <person name="Suzuki Y."/>
            <person name="Venkatesh B."/>
        </authorList>
    </citation>
    <scope>NUCLEOTIDE SEQUENCE [LARGE SCALE GENOMIC DNA]</scope>
</reference>
<accession>A0A674MNU6</accession>
<sequence>IMYHHRELVEYFLGYKLSQRNYPSSLLRPNDGDGGAEGEQRSPAVSNSLLVRRNKSAGIMAVKAAKAEDFGRLFAQTFGDFSPQIKITSYQNFQNVMDETLSDRCVEKDEGNLVCHIADGIYLDEHINLIQECDSKYITKFGKEAAAEGRTIHMNLRWMLGGMAL</sequence>
<dbReference type="SUPFAM" id="SSF56854">
    <property type="entry name" value="Bcl-2 inhibitors of programmed cell death"/>
    <property type="match status" value="1"/>
</dbReference>
<proteinExistence type="predicted"/>
<dbReference type="Pfam" id="PF02180">
    <property type="entry name" value="BH4"/>
    <property type="match status" value="1"/>
</dbReference>
<protein>
    <recommendedName>
        <fullName evidence="2">Apoptosis regulator Bcl-2 family BH4 domain-containing protein</fullName>
    </recommendedName>
</protein>
<feature type="region of interest" description="Disordered" evidence="1">
    <location>
        <begin position="26"/>
        <end position="47"/>
    </location>
</feature>
<reference evidence="3" key="3">
    <citation type="submission" date="2025-09" db="UniProtKB">
        <authorList>
            <consortium name="Ensembl"/>
        </authorList>
    </citation>
    <scope>IDENTIFICATION</scope>
</reference>
<dbReference type="InterPro" id="IPR036834">
    <property type="entry name" value="Bcl-2-like_sf"/>
</dbReference>
<dbReference type="InParanoid" id="A0A674MNU6"/>
<dbReference type="InterPro" id="IPR003093">
    <property type="entry name" value="Bcl2_BH4"/>
</dbReference>
<dbReference type="Ensembl" id="ENSTRUT00000090671.1">
    <property type="protein sequence ID" value="ENSTRUP00000063152.1"/>
    <property type="gene ID" value="ENSTRUG00000028097.1"/>
</dbReference>